<dbReference type="InterPro" id="IPR019510">
    <property type="entry name" value="AKAP7-like_phosphoesterase"/>
</dbReference>
<feature type="compositionally biased region" description="Polar residues" evidence="1">
    <location>
        <begin position="132"/>
        <end position="154"/>
    </location>
</feature>
<dbReference type="PANTHER" id="PTHR13360:SF1">
    <property type="entry name" value="ACTIVATING SIGNAL COINTEGRATOR 1 COMPLEX SUBUNIT 1"/>
    <property type="match status" value="1"/>
</dbReference>
<keyword evidence="4" id="KW-1185">Reference proteome</keyword>
<proteinExistence type="predicted"/>
<reference evidence="3" key="1">
    <citation type="journal article" date="2020" name="Stud. Mycol.">
        <title>101 Dothideomycetes genomes: a test case for predicting lifestyles and emergence of pathogens.</title>
        <authorList>
            <person name="Haridas S."/>
            <person name="Albert R."/>
            <person name="Binder M."/>
            <person name="Bloem J."/>
            <person name="Labutti K."/>
            <person name="Salamov A."/>
            <person name="Andreopoulos B."/>
            <person name="Baker S."/>
            <person name="Barry K."/>
            <person name="Bills G."/>
            <person name="Bluhm B."/>
            <person name="Cannon C."/>
            <person name="Castanera R."/>
            <person name="Culley D."/>
            <person name="Daum C."/>
            <person name="Ezra D."/>
            <person name="Gonzalez J."/>
            <person name="Henrissat B."/>
            <person name="Kuo A."/>
            <person name="Liang C."/>
            <person name="Lipzen A."/>
            <person name="Lutzoni F."/>
            <person name="Magnuson J."/>
            <person name="Mondo S."/>
            <person name="Nolan M."/>
            <person name="Ohm R."/>
            <person name="Pangilinan J."/>
            <person name="Park H.-J."/>
            <person name="Ramirez L."/>
            <person name="Alfaro M."/>
            <person name="Sun H."/>
            <person name="Tritt A."/>
            <person name="Yoshinaga Y."/>
            <person name="Zwiers L.-H."/>
            <person name="Turgeon B."/>
            <person name="Goodwin S."/>
            <person name="Spatafora J."/>
            <person name="Crous P."/>
            <person name="Grigoriev I."/>
        </authorList>
    </citation>
    <scope>NUCLEOTIDE SEQUENCE</scope>
    <source>
        <strain evidence="3">ATCC 16933</strain>
    </source>
</reference>
<feature type="region of interest" description="Disordered" evidence="1">
    <location>
        <begin position="105"/>
        <end position="193"/>
    </location>
</feature>
<dbReference type="AlphaFoldDB" id="A0A6A6P928"/>
<dbReference type="Pfam" id="PF10469">
    <property type="entry name" value="AKAP7_NLS"/>
    <property type="match status" value="2"/>
</dbReference>
<dbReference type="OrthoDB" id="277832at2759"/>
<feature type="compositionally biased region" description="Low complexity" evidence="1">
    <location>
        <begin position="354"/>
        <end position="364"/>
    </location>
</feature>
<feature type="domain" description="A-kinase anchor protein 7-like phosphoesterase" evidence="2">
    <location>
        <begin position="196"/>
        <end position="332"/>
    </location>
</feature>
<dbReference type="InterPro" id="IPR009210">
    <property type="entry name" value="ASCC1"/>
</dbReference>
<dbReference type="GO" id="GO:0005634">
    <property type="term" value="C:nucleus"/>
    <property type="evidence" value="ECO:0007669"/>
    <property type="project" value="TreeGrafter"/>
</dbReference>
<feature type="region of interest" description="Disordered" evidence="1">
    <location>
        <begin position="387"/>
        <end position="424"/>
    </location>
</feature>
<dbReference type="GO" id="GO:0006307">
    <property type="term" value="P:DNA alkylation repair"/>
    <property type="evidence" value="ECO:0007669"/>
    <property type="project" value="InterPro"/>
</dbReference>
<gene>
    <name evidence="3" type="ORF">BDY21DRAFT_335230</name>
</gene>
<dbReference type="PANTHER" id="PTHR13360">
    <property type="entry name" value="ACTIVATING SIGNAL COINTEGRATOR 1 COMPLEX SUBUNIT 1"/>
    <property type="match status" value="1"/>
</dbReference>
<feature type="compositionally biased region" description="Basic and acidic residues" evidence="1">
    <location>
        <begin position="164"/>
        <end position="178"/>
    </location>
</feature>
<dbReference type="Gene3D" id="3.90.1140.10">
    <property type="entry name" value="Cyclic phosphodiesterase"/>
    <property type="match status" value="3"/>
</dbReference>
<evidence type="ECO:0000259" key="2">
    <source>
        <dbReference type="Pfam" id="PF10469"/>
    </source>
</evidence>
<dbReference type="GO" id="GO:0006355">
    <property type="term" value="P:regulation of DNA-templated transcription"/>
    <property type="evidence" value="ECO:0007669"/>
    <property type="project" value="TreeGrafter"/>
</dbReference>
<organism evidence="3 4">
    <name type="scientific">Lineolata rhizophorae</name>
    <dbReference type="NCBI Taxonomy" id="578093"/>
    <lineage>
        <taxon>Eukaryota</taxon>
        <taxon>Fungi</taxon>
        <taxon>Dikarya</taxon>
        <taxon>Ascomycota</taxon>
        <taxon>Pezizomycotina</taxon>
        <taxon>Dothideomycetes</taxon>
        <taxon>Dothideomycetes incertae sedis</taxon>
        <taxon>Lineolatales</taxon>
        <taxon>Lineolataceae</taxon>
        <taxon>Lineolata</taxon>
    </lineage>
</organism>
<feature type="region of interest" description="Disordered" evidence="1">
    <location>
        <begin position="259"/>
        <end position="279"/>
    </location>
</feature>
<feature type="region of interest" description="Disordered" evidence="1">
    <location>
        <begin position="329"/>
        <end position="375"/>
    </location>
</feature>
<feature type="domain" description="A-kinase anchor protein 7-like phosphoesterase" evidence="2">
    <location>
        <begin position="434"/>
        <end position="501"/>
    </location>
</feature>
<evidence type="ECO:0000313" key="4">
    <source>
        <dbReference type="Proteomes" id="UP000799766"/>
    </source>
</evidence>
<sequence length="667" mass="73202">MSAVAQCQVCAPATVRLFKTSTISSWSGIPHISKSCFALNSGTQPRFYSPCSQTRTISTLFSLHRLNCTPFRRASTLLTFPGPHPPTFTSFVSRQRRFLVLRTVKMTPEDDKPSDVQNTGSTPGPQPAEATDQPTESITTEAPENSQGKPSKGQATKKQKRKYEKREMWQEKGEEEGKGKRKGKGKGKKEKKPPLTHFLCIPLVTNESRPLLEEALRKFESDVVNNMEQSRTGSLALKSGGVKYVSEGHGKHEKGFNAGEAENFGGQPQNTSVGANPEPLLRLPSRAVRPVGTLHLTLGVMSLTTPERVQKAVDVLNDLNIVHLLDGKTQEQQRELEQGTETTQEHHEDEEDGGVSLVSPPGVGASHDPSEKDQNGKNEIEMELAPEPNMQHPHPDTPPIPNVVRRTPNAEDEDQPSSDPQHFTRAASTAPFIPLSFTIRSLVPMKSPKKTTVLYAFPEDSTNRLLPLGTAVRDTFTDNGVMIPDDRPLKLHATIVNTIYARPGGRRGDGMPENKEQVTGENVQIGLGVKEGDNVEAASESEQEGDEGQTTVQAGPTEGVVAPENDEAQGREQQSIPSKEPSRQGERLSAAVRAASSRSSQKRRENEPVRFNATEVVEKYKEFVWAENVRVQELAICKMGATKIYGEDGSICDEQYEKVASIPFPES</sequence>
<feature type="compositionally biased region" description="Basic residues" evidence="1">
    <location>
        <begin position="179"/>
        <end position="191"/>
    </location>
</feature>
<evidence type="ECO:0000256" key="1">
    <source>
        <dbReference type="SAM" id="MobiDB-lite"/>
    </source>
</evidence>
<accession>A0A6A6P928</accession>
<name>A0A6A6P928_9PEZI</name>
<evidence type="ECO:0000313" key="3">
    <source>
        <dbReference type="EMBL" id="KAF2460378.1"/>
    </source>
</evidence>
<feature type="region of interest" description="Disordered" evidence="1">
    <location>
        <begin position="533"/>
        <end position="587"/>
    </location>
</feature>
<dbReference type="EMBL" id="MU001673">
    <property type="protein sequence ID" value="KAF2460378.1"/>
    <property type="molecule type" value="Genomic_DNA"/>
</dbReference>
<protein>
    <recommendedName>
        <fullName evidence="2">A-kinase anchor protein 7-like phosphoesterase domain-containing protein</fullName>
    </recommendedName>
</protein>
<feature type="compositionally biased region" description="Basic and acidic residues" evidence="1">
    <location>
        <begin position="329"/>
        <end position="347"/>
    </location>
</feature>
<dbReference type="Proteomes" id="UP000799766">
    <property type="component" value="Unassembled WGS sequence"/>
</dbReference>